<gene>
    <name evidence="5" type="ORF">KVH32_28130</name>
</gene>
<dbReference type="Proteomes" id="UP000758701">
    <property type="component" value="Unassembled WGS sequence"/>
</dbReference>
<evidence type="ECO:0000256" key="2">
    <source>
        <dbReference type="ARBA" id="ARBA00022553"/>
    </source>
</evidence>
<dbReference type="Pfam" id="PF00550">
    <property type="entry name" value="PP-binding"/>
    <property type="match status" value="1"/>
</dbReference>
<dbReference type="SUPFAM" id="SSF47336">
    <property type="entry name" value="ACP-like"/>
    <property type="match status" value="1"/>
</dbReference>
<accession>A0ABS7WAL5</accession>
<evidence type="ECO:0000256" key="3">
    <source>
        <dbReference type="SAM" id="MobiDB-lite"/>
    </source>
</evidence>
<dbReference type="PROSITE" id="PS50075">
    <property type="entry name" value="CARRIER"/>
    <property type="match status" value="1"/>
</dbReference>
<sequence length="107" mass="11443">MTPSDIPQVLHRAYQQVTQRDPGTLDRDADIRALGVDSVQLLEMIVIAETELGLRVPDAALGGVETVGDLYDMLGEALPQTQGQGRVQAQAQAQAQVPVPVEARGAR</sequence>
<name>A0ABS7WAL5_STROV</name>
<dbReference type="InterPro" id="IPR036736">
    <property type="entry name" value="ACP-like_sf"/>
</dbReference>
<keyword evidence="2" id="KW-0597">Phosphoprotein</keyword>
<comment type="caution">
    <text evidence="5">The sequence shown here is derived from an EMBL/GenBank/DDBJ whole genome shotgun (WGS) entry which is preliminary data.</text>
</comment>
<dbReference type="InterPro" id="IPR009081">
    <property type="entry name" value="PP-bd_ACP"/>
</dbReference>
<evidence type="ECO:0000256" key="1">
    <source>
        <dbReference type="ARBA" id="ARBA00022450"/>
    </source>
</evidence>
<evidence type="ECO:0000259" key="4">
    <source>
        <dbReference type="PROSITE" id="PS50075"/>
    </source>
</evidence>
<organism evidence="5 6">
    <name type="scientific">Streptomyces olivaceus</name>
    <dbReference type="NCBI Taxonomy" id="47716"/>
    <lineage>
        <taxon>Bacteria</taxon>
        <taxon>Bacillati</taxon>
        <taxon>Actinomycetota</taxon>
        <taxon>Actinomycetes</taxon>
        <taxon>Kitasatosporales</taxon>
        <taxon>Streptomycetaceae</taxon>
        <taxon>Streptomyces</taxon>
    </lineage>
</organism>
<dbReference type="Gene3D" id="1.10.1200.10">
    <property type="entry name" value="ACP-like"/>
    <property type="match status" value="1"/>
</dbReference>
<dbReference type="PROSITE" id="PS00012">
    <property type="entry name" value="PHOSPHOPANTETHEINE"/>
    <property type="match status" value="1"/>
</dbReference>
<evidence type="ECO:0000313" key="6">
    <source>
        <dbReference type="Proteomes" id="UP000758701"/>
    </source>
</evidence>
<evidence type="ECO:0000313" key="5">
    <source>
        <dbReference type="EMBL" id="MBZ6155001.1"/>
    </source>
</evidence>
<dbReference type="RefSeq" id="WP_224310017.1">
    <property type="nucleotide sequence ID" value="NZ_JAHSST010000014.1"/>
</dbReference>
<protein>
    <submittedName>
        <fullName evidence="5">Acyl carrier protein</fullName>
    </submittedName>
</protein>
<dbReference type="InterPro" id="IPR006162">
    <property type="entry name" value="Ppantetheine_attach_site"/>
</dbReference>
<feature type="compositionally biased region" description="Low complexity" evidence="3">
    <location>
        <begin position="83"/>
        <end position="101"/>
    </location>
</feature>
<proteinExistence type="predicted"/>
<keyword evidence="1" id="KW-0596">Phosphopantetheine</keyword>
<feature type="domain" description="Carrier" evidence="4">
    <location>
        <begin position="1"/>
        <end position="78"/>
    </location>
</feature>
<reference evidence="5 6" key="1">
    <citation type="submission" date="2021-06" db="EMBL/GenBank/DDBJ databases">
        <title>Ecological speciation of a Streptomyces species isolated from different habitats and geographic origins.</title>
        <authorList>
            <person name="Wang J."/>
        </authorList>
    </citation>
    <scope>NUCLEOTIDE SEQUENCE [LARGE SCALE GENOMIC DNA]</scope>
    <source>
        <strain evidence="5 6">FXJ8.012</strain>
    </source>
</reference>
<keyword evidence="6" id="KW-1185">Reference proteome</keyword>
<feature type="region of interest" description="Disordered" evidence="3">
    <location>
        <begin position="83"/>
        <end position="107"/>
    </location>
</feature>
<dbReference type="EMBL" id="JAHSTP010000014">
    <property type="protein sequence ID" value="MBZ6155001.1"/>
    <property type="molecule type" value="Genomic_DNA"/>
</dbReference>